<dbReference type="EMBL" id="OU900106">
    <property type="protein sequence ID" value="CAG9857082.1"/>
    <property type="molecule type" value="Genomic_DNA"/>
</dbReference>
<evidence type="ECO:0000259" key="2">
    <source>
        <dbReference type="SMART" id="SM00233"/>
    </source>
</evidence>
<feature type="domain" description="PH" evidence="2">
    <location>
        <begin position="237"/>
        <end position="329"/>
    </location>
</feature>
<name>A0A9N9TN55_PHYSR</name>
<keyword evidence="1" id="KW-0175">Coiled coil</keyword>
<dbReference type="Pfam" id="PF00169">
    <property type="entry name" value="PH"/>
    <property type="match status" value="1"/>
</dbReference>
<accession>A0A9N9TN55</accession>
<dbReference type="InterPro" id="IPR011993">
    <property type="entry name" value="PH-like_dom_sf"/>
</dbReference>
<protein>
    <recommendedName>
        <fullName evidence="2">PH domain-containing protein</fullName>
    </recommendedName>
</protein>
<evidence type="ECO:0000313" key="3">
    <source>
        <dbReference type="EMBL" id="CAG9857082.1"/>
    </source>
</evidence>
<evidence type="ECO:0000313" key="4">
    <source>
        <dbReference type="Proteomes" id="UP001153712"/>
    </source>
</evidence>
<organism evidence="3 4">
    <name type="scientific">Phyllotreta striolata</name>
    <name type="common">Striped flea beetle</name>
    <name type="synonym">Crioceris striolata</name>
    <dbReference type="NCBI Taxonomy" id="444603"/>
    <lineage>
        <taxon>Eukaryota</taxon>
        <taxon>Metazoa</taxon>
        <taxon>Ecdysozoa</taxon>
        <taxon>Arthropoda</taxon>
        <taxon>Hexapoda</taxon>
        <taxon>Insecta</taxon>
        <taxon>Pterygota</taxon>
        <taxon>Neoptera</taxon>
        <taxon>Endopterygota</taxon>
        <taxon>Coleoptera</taxon>
        <taxon>Polyphaga</taxon>
        <taxon>Cucujiformia</taxon>
        <taxon>Chrysomeloidea</taxon>
        <taxon>Chrysomelidae</taxon>
        <taxon>Galerucinae</taxon>
        <taxon>Alticini</taxon>
        <taxon>Phyllotreta</taxon>
    </lineage>
</organism>
<dbReference type="Pfam" id="PF25530">
    <property type="entry name" value="EF-hand_SWAP70_N"/>
    <property type="match status" value="1"/>
</dbReference>
<dbReference type="InterPro" id="IPR057836">
    <property type="entry name" value="EF-hand_SWAP70_N"/>
</dbReference>
<dbReference type="PANTHER" id="PTHR14383:SF5">
    <property type="entry name" value="RUN DOMAIN-CONTAINING PROTEIN"/>
    <property type="match status" value="1"/>
</dbReference>
<dbReference type="SMART" id="SM00233">
    <property type="entry name" value="PH"/>
    <property type="match status" value="1"/>
</dbReference>
<dbReference type="SUPFAM" id="SSF50729">
    <property type="entry name" value="PH domain-like"/>
    <property type="match status" value="1"/>
</dbReference>
<dbReference type="GO" id="GO:0005634">
    <property type="term" value="C:nucleus"/>
    <property type="evidence" value="ECO:0007669"/>
    <property type="project" value="TreeGrafter"/>
</dbReference>
<dbReference type="GO" id="GO:0005737">
    <property type="term" value="C:cytoplasm"/>
    <property type="evidence" value="ECO:0007669"/>
    <property type="project" value="TreeGrafter"/>
</dbReference>
<feature type="coiled-coil region" evidence="1">
    <location>
        <begin position="361"/>
        <end position="507"/>
    </location>
</feature>
<reference evidence="3" key="1">
    <citation type="submission" date="2022-01" db="EMBL/GenBank/DDBJ databases">
        <authorList>
            <person name="King R."/>
        </authorList>
    </citation>
    <scope>NUCLEOTIDE SEQUENCE</scope>
</reference>
<evidence type="ECO:0000256" key="1">
    <source>
        <dbReference type="SAM" id="Coils"/>
    </source>
</evidence>
<gene>
    <name evidence="3" type="ORF">PHYEVI_LOCUS3493</name>
</gene>
<dbReference type="AlphaFoldDB" id="A0A9N9TN55"/>
<sequence length="549" mass="63991">MSVLLENTTNCVWLAFEALQQDKTGIVHKSKLKVLTANIGTLLDLYGVERGLEHFRSTSTLNFDQFKYYLQKEVFSSLPSQLQVQDARLFENKIAEVCWLVCRKKYLPRANKRFDDKSVFQMFRVFCVLAELVPVDQYDENVYQALVHPSEVCNIAQALTSSLGCHFDDEDFTSLSISMGNFRLAPFVAVLESKCVPKHTNQHILMTSHARCLNGVRDEVAIGEAVTDIYQKLVEDVIKKGFLSKKGYIFPTMRDYWFVLRPCELTYYKSRSERDKCGSVPIEPGCKVEPKAGYKILLHGSERTFELGTTDHMSRLQWISALQLAADHSGKHQSYQRQQAAKRRLQRQGRIQEMIRAKFQLQQERNARQAAEGHAKELEVVVKEEAKKLTELEQLRLKLERSLEEETQAKRDEEIVRGLQARVLAEEWEKREELERLQAEQRLLLQEERQKRKEYEELQTAKELQLKSAEERLNQLERERQDLDKQLKMANEKIKRAEDKKEILEAKLYQVAPLFREGDRVRRAHSFMPSTKERPVILEVRSATLKRPL</sequence>
<dbReference type="OrthoDB" id="8434295at2759"/>
<dbReference type="InterPro" id="IPR001849">
    <property type="entry name" value="PH_domain"/>
</dbReference>
<dbReference type="Proteomes" id="UP001153712">
    <property type="component" value="Chromosome 13"/>
</dbReference>
<dbReference type="PANTHER" id="PTHR14383">
    <property type="entry name" value="SWAP-70 RECOMBINASE"/>
    <property type="match status" value="1"/>
</dbReference>
<keyword evidence="4" id="KW-1185">Reference proteome</keyword>
<proteinExistence type="predicted"/>
<dbReference type="Gene3D" id="2.30.29.30">
    <property type="entry name" value="Pleckstrin-homology domain (PH domain)/Phosphotyrosine-binding domain (PTB)"/>
    <property type="match status" value="1"/>
</dbReference>